<dbReference type="AlphaFoldDB" id="A0A843X0K4"/>
<gene>
    <name evidence="2" type="ORF">Taro_045607</name>
</gene>
<accession>A0A843X0K4</accession>
<name>A0A843X0K4_COLES</name>
<dbReference type="OrthoDB" id="1429956at2759"/>
<dbReference type="EMBL" id="NMUH01005412">
    <property type="protein sequence ID" value="MQM12688.1"/>
    <property type="molecule type" value="Genomic_DNA"/>
</dbReference>
<reference evidence="2" key="1">
    <citation type="submission" date="2017-07" db="EMBL/GenBank/DDBJ databases">
        <title>Taro Niue Genome Assembly and Annotation.</title>
        <authorList>
            <person name="Atibalentja N."/>
            <person name="Keating K."/>
            <person name="Fields C.J."/>
        </authorList>
    </citation>
    <scope>NUCLEOTIDE SEQUENCE</scope>
    <source>
        <strain evidence="2">Niue_2</strain>
        <tissue evidence="2">Leaf</tissue>
    </source>
</reference>
<proteinExistence type="predicted"/>
<keyword evidence="3" id="KW-1185">Reference proteome</keyword>
<evidence type="ECO:0000313" key="2">
    <source>
        <dbReference type="EMBL" id="MQM12688.1"/>
    </source>
</evidence>
<organism evidence="2 3">
    <name type="scientific">Colocasia esculenta</name>
    <name type="common">Wild taro</name>
    <name type="synonym">Arum esculentum</name>
    <dbReference type="NCBI Taxonomy" id="4460"/>
    <lineage>
        <taxon>Eukaryota</taxon>
        <taxon>Viridiplantae</taxon>
        <taxon>Streptophyta</taxon>
        <taxon>Embryophyta</taxon>
        <taxon>Tracheophyta</taxon>
        <taxon>Spermatophyta</taxon>
        <taxon>Magnoliopsida</taxon>
        <taxon>Liliopsida</taxon>
        <taxon>Araceae</taxon>
        <taxon>Aroideae</taxon>
        <taxon>Colocasieae</taxon>
        <taxon>Colocasia</taxon>
    </lineage>
</organism>
<evidence type="ECO:0000256" key="1">
    <source>
        <dbReference type="SAM" id="MobiDB-lite"/>
    </source>
</evidence>
<protein>
    <submittedName>
        <fullName evidence="2">Uncharacterized protein</fullName>
    </submittedName>
</protein>
<dbReference type="Proteomes" id="UP000652761">
    <property type="component" value="Unassembled WGS sequence"/>
</dbReference>
<sequence>MTMSARVLVRMPRPMTRRLQIAMQRALHPDLDLEAWVDIAGELRNGLVYNFGDNLDTTPVLSSYASSVAPLAYASSSAATPGSGGNDIRTLIREELS</sequence>
<evidence type="ECO:0000313" key="3">
    <source>
        <dbReference type="Proteomes" id="UP000652761"/>
    </source>
</evidence>
<comment type="caution">
    <text evidence="2">The sequence shown here is derived from an EMBL/GenBank/DDBJ whole genome shotgun (WGS) entry which is preliminary data.</text>
</comment>
<feature type="region of interest" description="Disordered" evidence="1">
    <location>
        <begin position="76"/>
        <end position="97"/>
    </location>
</feature>